<reference evidence="2" key="2">
    <citation type="submission" date="2023-12" db="EMBL/GenBank/DDBJ databases">
        <authorList>
            <person name="Sun Q."/>
            <person name="Inoue M."/>
        </authorList>
    </citation>
    <scope>NUCLEOTIDE SEQUENCE</scope>
    <source>
        <strain evidence="2">JCM 17590</strain>
    </source>
</reference>
<evidence type="ECO:0008006" key="4">
    <source>
        <dbReference type="Google" id="ProtNLM"/>
    </source>
</evidence>
<dbReference type="Pfam" id="PF14155">
    <property type="entry name" value="DUF4307"/>
    <property type="match status" value="1"/>
</dbReference>
<feature type="transmembrane region" description="Helical" evidence="1">
    <location>
        <begin position="23"/>
        <end position="42"/>
    </location>
</feature>
<proteinExistence type="predicted"/>
<dbReference type="Proteomes" id="UP001415169">
    <property type="component" value="Unassembled WGS sequence"/>
</dbReference>
<dbReference type="EMBL" id="BAABBV010000001">
    <property type="protein sequence ID" value="GAA4158739.1"/>
    <property type="molecule type" value="Genomic_DNA"/>
</dbReference>
<dbReference type="RefSeq" id="WP_344790846.1">
    <property type="nucleotide sequence ID" value="NZ_BAABBV010000001.1"/>
</dbReference>
<keyword evidence="1" id="KW-0472">Membrane</keyword>
<protein>
    <recommendedName>
        <fullName evidence="4">DUF4307 domain-containing protein</fullName>
    </recommendedName>
</protein>
<evidence type="ECO:0000256" key="1">
    <source>
        <dbReference type="SAM" id="Phobius"/>
    </source>
</evidence>
<accession>A0ABP7ZI32</accession>
<gene>
    <name evidence="2" type="ORF">GCM10022286_12070</name>
</gene>
<keyword evidence="1" id="KW-0812">Transmembrane</keyword>
<sequence>MPDGAALAGRYGDTAKRRTTTRWLLIGLGVFIAVVMIAWAIWGSGLGGASSTLQYTATASEAVDGSHMKVSFAVDAPANTAVSCAVEAQNVGFTVVGYDVVHLKPTPKTHQVVTKSLITYEPAVSGSLDKCWLS</sequence>
<name>A0ABP7ZI32_9MICO</name>
<evidence type="ECO:0000313" key="3">
    <source>
        <dbReference type="Proteomes" id="UP001415169"/>
    </source>
</evidence>
<keyword evidence="1" id="KW-1133">Transmembrane helix</keyword>
<organism evidence="2 3">
    <name type="scientific">Gryllotalpicola daejeonensis</name>
    <dbReference type="NCBI Taxonomy" id="993087"/>
    <lineage>
        <taxon>Bacteria</taxon>
        <taxon>Bacillati</taxon>
        <taxon>Actinomycetota</taxon>
        <taxon>Actinomycetes</taxon>
        <taxon>Micrococcales</taxon>
        <taxon>Microbacteriaceae</taxon>
        <taxon>Gryllotalpicola</taxon>
    </lineage>
</organism>
<dbReference type="InterPro" id="IPR025443">
    <property type="entry name" value="DUF4307"/>
</dbReference>
<comment type="caution">
    <text evidence="2">The sequence shown here is derived from an EMBL/GenBank/DDBJ whole genome shotgun (WGS) entry which is preliminary data.</text>
</comment>
<reference evidence="2" key="1">
    <citation type="journal article" date="2014" name="Int. J. Syst. Evol. Microbiol.">
        <title>Complete genome of a new Firmicutes species belonging to the dominant human colonic microbiota ('Ruminococcus bicirculans') reveals two chromosomes and a selective capacity to utilize plant glucans.</title>
        <authorList>
            <consortium name="NISC Comparative Sequencing Program"/>
            <person name="Wegmann U."/>
            <person name="Louis P."/>
            <person name="Goesmann A."/>
            <person name="Henrissat B."/>
            <person name="Duncan S.H."/>
            <person name="Flint H.J."/>
        </authorList>
    </citation>
    <scope>NUCLEOTIDE SEQUENCE</scope>
    <source>
        <strain evidence="2">JCM 17590</strain>
    </source>
</reference>
<keyword evidence="3" id="KW-1185">Reference proteome</keyword>
<evidence type="ECO:0000313" key="2">
    <source>
        <dbReference type="EMBL" id="GAA4158739.1"/>
    </source>
</evidence>